<evidence type="ECO:0000313" key="4">
    <source>
        <dbReference type="Proteomes" id="UP000001876"/>
    </source>
</evidence>
<keyword evidence="4" id="KW-1185">Reference proteome</keyword>
<evidence type="ECO:0000256" key="1">
    <source>
        <dbReference type="RuleBase" id="RU003860"/>
    </source>
</evidence>
<dbReference type="Gene3D" id="3.10.20.90">
    <property type="entry name" value="Phosphatidylinositol 3-kinase Catalytic Subunit, Chain A, domain 1"/>
    <property type="match status" value="1"/>
</dbReference>
<dbReference type="EMBL" id="GG663743">
    <property type="protein sequence ID" value="EEH54806.1"/>
    <property type="molecule type" value="Genomic_DNA"/>
</dbReference>
<accession>C1MZ54</accession>
<gene>
    <name evidence="3" type="ORF">MICPUCDRAFT_60607</name>
</gene>
<dbReference type="Proteomes" id="UP000001876">
    <property type="component" value="Unassembled WGS sequence"/>
</dbReference>
<dbReference type="AlphaFoldDB" id="C1MZ54"/>
<evidence type="ECO:0000313" key="3">
    <source>
        <dbReference type="EMBL" id="EEH54806.1"/>
    </source>
</evidence>
<dbReference type="GO" id="GO:0016226">
    <property type="term" value="P:iron-sulfur cluster assembly"/>
    <property type="evidence" value="ECO:0007669"/>
    <property type="project" value="TreeGrafter"/>
</dbReference>
<evidence type="ECO:0000256" key="2">
    <source>
        <dbReference type="SAM" id="MobiDB-lite"/>
    </source>
</evidence>
<comment type="similarity">
    <text evidence="1">Belongs to the BolA/IbaG family.</text>
</comment>
<dbReference type="Pfam" id="PF01722">
    <property type="entry name" value="BolA"/>
    <property type="match status" value="1"/>
</dbReference>
<dbReference type="PANTHER" id="PTHR46230:SF4">
    <property type="entry name" value="PROTEIN BOLA4, CHLOROPLASTIC_MITOCHONDRIAL"/>
    <property type="match status" value="1"/>
</dbReference>
<reference evidence="3 4" key="1">
    <citation type="journal article" date="2009" name="Science">
        <title>Green evolution and dynamic adaptations revealed by genomes of the marine picoeukaryotes Micromonas.</title>
        <authorList>
            <person name="Worden A.Z."/>
            <person name="Lee J.H."/>
            <person name="Mock T."/>
            <person name="Rouze P."/>
            <person name="Simmons M.P."/>
            <person name="Aerts A.L."/>
            <person name="Allen A.E."/>
            <person name="Cuvelier M.L."/>
            <person name="Derelle E."/>
            <person name="Everett M.V."/>
            <person name="Foulon E."/>
            <person name="Grimwood J."/>
            <person name="Gundlach H."/>
            <person name="Henrissat B."/>
            <person name="Napoli C."/>
            <person name="McDonald S.M."/>
            <person name="Parker M.S."/>
            <person name="Rombauts S."/>
            <person name="Salamov A."/>
            <person name="Von Dassow P."/>
            <person name="Badger J.H."/>
            <person name="Coutinho P.M."/>
            <person name="Demir E."/>
            <person name="Dubchak I."/>
            <person name="Gentemann C."/>
            <person name="Eikrem W."/>
            <person name="Gready J.E."/>
            <person name="John U."/>
            <person name="Lanier W."/>
            <person name="Lindquist E.A."/>
            <person name="Lucas S."/>
            <person name="Mayer K.F."/>
            <person name="Moreau H."/>
            <person name="Not F."/>
            <person name="Otillar R."/>
            <person name="Panaud O."/>
            <person name="Pangilinan J."/>
            <person name="Paulsen I."/>
            <person name="Piegu B."/>
            <person name="Poliakov A."/>
            <person name="Robbens S."/>
            <person name="Schmutz J."/>
            <person name="Toulza E."/>
            <person name="Wyss T."/>
            <person name="Zelensky A."/>
            <person name="Zhou K."/>
            <person name="Armbrust E.V."/>
            <person name="Bhattacharya D."/>
            <person name="Goodenough U.W."/>
            <person name="Van de Peer Y."/>
            <person name="Grigoriev I.V."/>
        </authorList>
    </citation>
    <scope>NUCLEOTIDE SEQUENCE [LARGE SCALE GENOMIC DNA]</scope>
    <source>
        <strain evidence="3 4">CCMP1545</strain>
    </source>
</reference>
<dbReference type="eggNOG" id="KOG2313">
    <property type="taxonomic scope" value="Eukaryota"/>
</dbReference>
<dbReference type="OrthoDB" id="4983at2759"/>
<dbReference type="GeneID" id="9686337"/>
<proteinExistence type="inferred from homology"/>
<name>C1MZ54_MICPC</name>
<dbReference type="RefSeq" id="XP_003061156.1">
    <property type="nucleotide sequence ID" value="XM_003061110.1"/>
</dbReference>
<dbReference type="InterPro" id="IPR036065">
    <property type="entry name" value="BolA-like_sf"/>
</dbReference>
<dbReference type="GO" id="GO:0009507">
    <property type="term" value="C:chloroplast"/>
    <property type="evidence" value="ECO:0007669"/>
    <property type="project" value="TreeGrafter"/>
</dbReference>
<sequence length="151" mass="16554">MSHHVRRGSGALLAAARQLARARAVRASASQHRHNFVTWQRSETPGGSRAETRGFASSPASRAGEFDRPESGLIAGMKSKIQTSLEATFVDVVDMSGDGRHVTIKVVSKAFEGKNPINRQRMVYKAIWEEMQTDKVHAVQGIVTQTPEEAQ</sequence>
<organism evidence="4">
    <name type="scientific">Micromonas pusilla (strain CCMP1545)</name>
    <name type="common">Picoplanktonic green alga</name>
    <dbReference type="NCBI Taxonomy" id="564608"/>
    <lineage>
        <taxon>Eukaryota</taxon>
        <taxon>Viridiplantae</taxon>
        <taxon>Chlorophyta</taxon>
        <taxon>Mamiellophyceae</taxon>
        <taxon>Mamiellales</taxon>
        <taxon>Mamiellaceae</taxon>
        <taxon>Micromonas</taxon>
    </lineage>
</organism>
<protein>
    <submittedName>
        <fullName evidence="3">Bola-like protein</fullName>
    </submittedName>
</protein>
<dbReference type="KEGG" id="mpp:MICPUCDRAFT_60607"/>
<feature type="region of interest" description="Disordered" evidence="2">
    <location>
        <begin position="40"/>
        <end position="71"/>
    </location>
</feature>
<dbReference type="STRING" id="564608.C1MZ54"/>
<dbReference type="PANTHER" id="PTHR46230">
    <property type="match status" value="1"/>
</dbReference>
<dbReference type="InterPro" id="IPR002634">
    <property type="entry name" value="BolA"/>
</dbReference>
<dbReference type="SUPFAM" id="SSF82657">
    <property type="entry name" value="BolA-like"/>
    <property type="match status" value="1"/>
</dbReference>